<accession>A0A7S1TC78</accession>
<feature type="compositionally biased region" description="Acidic residues" evidence="1">
    <location>
        <begin position="511"/>
        <end position="520"/>
    </location>
</feature>
<feature type="region of interest" description="Disordered" evidence="1">
    <location>
        <begin position="508"/>
        <end position="673"/>
    </location>
</feature>
<name>A0A7S1TC78_9RHOD</name>
<feature type="compositionally biased region" description="Acidic residues" evidence="1">
    <location>
        <begin position="592"/>
        <end position="673"/>
    </location>
</feature>
<reference evidence="2" key="1">
    <citation type="submission" date="2021-01" db="EMBL/GenBank/DDBJ databases">
        <authorList>
            <person name="Corre E."/>
            <person name="Pelletier E."/>
            <person name="Niang G."/>
            <person name="Scheremetjew M."/>
            <person name="Finn R."/>
            <person name="Kale V."/>
            <person name="Holt S."/>
            <person name="Cochrane G."/>
            <person name="Meng A."/>
            <person name="Brown T."/>
            <person name="Cohen L."/>
        </authorList>
    </citation>
    <scope>NUCLEOTIDE SEQUENCE</scope>
    <source>
        <strain evidence="2">SAG 36.94</strain>
    </source>
</reference>
<organism evidence="2">
    <name type="scientific">Compsopogon caeruleus</name>
    <dbReference type="NCBI Taxonomy" id="31354"/>
    <lineage>
        <taxon>Eukaryota</taxon>
        <taxon>Rhodophyta</taxon>
        <taxon>Compsopogonophyceae</taxon>
        <taxon>Compsopogonales</taxon>
        <taxon>Compsopogonaceae</taxon>
        <taxon>Compsopogon</taxon>
    </lineage>
</organism>
<dbReference type="AlphaFoldDB" id="A0A7S1TC78"/>
<feature type="compositionally biased region" description="Acidic residues" evidence="1">
    <location>
        <begin position="556"/>
        <end position="583"/>
    </location>
</feature>
<feature type="compositionally biased region" description="Gly residues" evidence="1">
    <location>
        <begin position="31"/>
        <end position="41"/>
    </location>
</feature>
<feature type="compositionally biased region" description="Acidic residues" evidence="1">
    <location>
        <begin position="528"/>
        <end position="548"/>
    </location>
</feature>
<sequence length="673" mass="73693">MDRLRAIFERRTSGNSRGSSRARSGSVASGSGPGLGGGQSSGGMVEVAGNDPLDPGDERLVQLRRGTTNPMKGVSGTLTDGLDRSDVALSIGNTEPSVSIDEPPRGFKSMLTSFENSAREELKSKKESQLRRAHIPNGAKQLMTSDHGGSSSPMDLAAVDDSNISAGMQGANCEPEKTLTSDYISQPRNEETLRAFGFVEGYGSMREQQDLGYVKIPPGTSPAGIEVALEQDMVLRLGAKVTHSSMAGSDTLVTADTNGRIIVWSLRQRQMICMFYPESGAELSLMKVLDESSDDCLSVISLGKLSKNIKTWLVTAGSAILTRSIEVPENEGDLMVCIPVAKPRPPSQQLSAAKVSDVNVEVDTDVQVVKTFEEWRGHDDGARKSHEMTAVETLETHADHGGVTTRELLQLQEVDLETKDDYVLLKQQDLVRDIVVESEEGGFSREEHRIERTTEVKGTIDGTPLTIETETKESNSVMIVPLGQEMKPGLEAKETTLLNEGQGMNVISGVEGEDSVDGDQVDIREGGEYEDIDYDEDEDDEGQDETSGDEGREALHDEEDDGDDDDLEDYEDSDYDDEQDNQEDIGHQVGEQDFEDEENDGESEDEEDEEGEEEEEEEEEDDDDDDEEDEDDDEEEDGDEDYGDVDDDQDGGDEDGGHEEYDDDFINGEVDDE</sequence>
<protein>
    <submittedName>
        <fullName evidence="2">Uncharacterized protein</fullName>
    </submittedName>
</protein>
<evidence type="ECO:0000256" key="1">
    <source>
        <dbReference type="SAM" id="MobiDB-lite"/>
    </source>
</evidence>
<feature type="compositionally biased region" description="Low complexity" evidence="1">
    <location>
        <begin position="13"/>
        <end position="30"/>
    </location>
</feature>
<feature type="region of interest" description="Disordered" evidence="1">
    <location>
        <begin position="1"/>
        <end position="59"/>
    </location>
</feature>
<evidence type="ECO:0000313" key="2">
    <source>
        <dbReference type="EMBL" id="CAD9230033.1"/>
    </source>
</evidence>
<feature type="compositionally biased region" description="Basic and acidic residues" evidence="1">
    <location>
        <begin position="1"/>
        <end position="12"/>
    </location>
</feature>
<proteinExistence type="predicted"/>
<dbReference type="EMBL" id="HBGH01004195">
    <property type="protein sequence ID" value="CAD9230033.1"/>
    <property type="molecule type" value="Transcribed_RNA"/>
</dbReference>
<gene>
    <name evidence="2" type="ORF">CCAE0312_LOCUS2325</name>
</gene>